<dbReference type="Pfam" id="PF00056">
    <property type="entry name" value="Ldh_1_N"/>
    <property type="match status" value="1"/>
</dbReference>
<feature type="binding site" evidence="8">
    <location>
        <position position="180"/>
    </location>
    <ligand>
        <name>substrate</name>
    </ligand>
</feature>
<feature type="binding site" evidence="9">
    <location>
        <position position="121"/>
    </location>
    <ligand>
        <name>NAD(+)</name>
        <dbReference type="ChEBI" id="CHEBI:57540"/>
    </ligand>
</feature>
<dbReference type="SUPFAM" id="SSF51735">
    <property type="entry name" value="NAD(P)-binding Rossmann-fold domains"/>
    <property type="match status" value="1"/>
</dbReference>
<dbReference type="GO" id="GO:0030060">
    <property type="term" value="F:L-malate dehydrogenase (NAD+) activity"/>
    <property type="evidence" value="ECO:0007669"/>
    <property type="project" value="UniProtKB-EC"/>
</dbReference>
<evidence type="ECO:0000256" key="2">
    <source>
        <dbReference type="ARBA" id="ARBA00011738"/>
    </source>
</evidence>
<dbReference type="InParanoid" id="E3LX21"/>
<dbReference type="FunFam" id="3.90.110.10:FF:000001">
    <property type="entry name" value="Malate dehydrogenase"/>
    <property type="match status" value="1"/>
</dbReference>
<dbReference type="STRING" id="31234.E3LX21"/>
<dbReference type="OMA" id="ASCAEYI"/>
<name>E3LX21_CAERE</name>
<feature type="domain" description="Lactate/malate dehydrogenase C-terminal" evidence="13">
    <location>
        <begin position="174"/>
        <end position="353"/>
    </location>
</feature>
<accession>E3LX21</accession>
<feature type="binding site" evidence="9">
    <location>
        <position position="61"/>
    </location>
    <ligand>
        <name>NAD(+)</name>
        <dbReference type="ChEBI" id="CHEBI:57540"/>
    </ligand>
</feature>
<dbReference type="InterPro" id="IPR001236">
    <property type="entry name" value="Lactate/malate_DH_N"/>
</dbReference>
<evidence type="ECO:0000256" key="5">
    <source>
        <dbReference type="ARBA" id="ARBA00023027"/>
    </source>
</evidence>
<dbReference type="Gene3D" id="3.90.110.10">
    <property type="entry name" value="Lactate dehydrogenase/glycoside hydrolase, family 4, C-terminal"/>
    <property type="match status" value="1"/>
</dbReference>
<comment type="catalytic activity">
    <reaction evidence="6 11">
        <text>(S)-malate + NAD(+) = oxaloacetate + NADH + H(+)</text>
        <dbReference type="Rhea" id="RHEA:21432"/>
        <dbReference type="ChEBI" id="CHEBI:15378"/>
        <dbReference type="ChEBI" id="CHEBI:15589"/>
        <dbReference type="ChEBI" id="CHEBI:16452"/>
        <dbReference type="ChEBI" id="CHEBI:57540"/>
        <dbReference type="ChEBI" id="CHEBI:57945"/>
        <dbReference type="EC" id="1.1.1.37"/>
    </reaction>
</comment>
<dbReference type="InterPro" id="IPR036291">
    <property type="entry name" value="NAD(P)-bd_dom_sf"/>
</dbReference>
<dbReference type="GO" id="GO:0005739">
    <property type="term" value="C:mitochondrion"/>
    <property type="evidence" value="ECO:0007669"/>
    <property type="project" value="TreeGrafter"/>
</dbReference>
<reference evidence="14" key="1">
    <citation type="submission" date="2007-07" db="EMBL/GenBank/DDBJ databases">
        <title>PCAP assembly of the Caenorhabditis remanei genome.</title>
        <authorList>
            <consortium name="The Caenorhabditis remanei Sequencing Consortium"/>
            <person name="Wilson R.K."/>
        </authorList>
    </citation>
    <scope>NUCLEOTIDE SEQUENCE [LARGE SCALE GENOMIC DNA]</scope>
    <source>
        <strain evidence="14">PB4641</strain>
    </source>
</reference>
<sequence length="356" mass="36845">MSLPAKALVQAAANSGLRAVSVRHSSQAPKVALLGAAGGIGQPLGLLLKQDPLVAHLALYDVVNTPGVAADLSHIDSNAKVTAHTGPKELYAAVENADVIVIPAGVPRKPGMTRDDLFNTNAGIVRDLAAVIAKASPKALIAIITNPVNSTVPIASEVLKKAGVYDPKRVFGVTTLDVVRSQAFVAELKRLQSTVRIHTFLCFQGHDASKTVVPVVGGHAGITIIPLLSQVTPSTKFSEEEIAKLTPRIQDAGTEVVNAKAGAGSATLSMALAGARFANALVRGIKGQKNVQCAYVASDAVKGVEYFSTPVELGPNGVEKILGVGKVSAFEQKLIDASVPELNKNIAKGVAFVKGN</sequence>
<dbReference type="InterPro" id="IPR022383">
    <property type="entry name" value="Lactate/malate_DH_C"/>
</dbReference>
<dbReference type="PROSITE" id="PS00068">
    <property type="entry name" value="MDH"/>
    <property type="match status" value="1"/>
</dbReference>
<dbReference type="PANTHER" id="PTHR11540">
    <property type="entry name" value="MALATE AND LACTATE DEHYDROGENASE"/>
    <property type="match status" value="1"/>
</dbReference>
<dbReference type="InterPro" id="IPR010097">
    <property type="entry name" value="Malate_DH_type1"/>
</dbReference>
<dbReference type="FunFam" id="3.40.50.720:FF:000013">
    <property type="entry name" value="Malate dehydrogenase"/>
    <property type="match status" value="1"/>
</dbReference>
<evidence type="ECO:0000259" key="12">
    <source>
        <dbReference type="Pfam" id="PF00056"/>
    </source>
</evidence>
<feature type="binding site" evidence="9">
    <location>
        <position position="270"/>
    </location>
    <ligand>
        <name>NAD(+)</name>
        <dbReference type="ChEBI" id="CHEBI:57540"/>
    </ligand>
</feature>
<feature type="binding site" evidence="8">
    <location>
        <position position="108"/>
    </location>
    <ligand>
        <name>substrate</name>
    </ligand>
</feature>
<evidence type="ECO:0000256" key="10">
    <source>
        <dbReference type="RuleBase" id="RU003369"/>
    </source>
</evidence>
<keyword evidence="4 10" id="KW-0560">Oxidoreductase</keyword>
<evidence type="ECO:0000256" key="1">
    <source>
        <dbReference type="ARBA" id="ARBA00008824"/>
    </source>
</evidence>
<dbReference type="PIRSF" id="PIRSF000102">
    <property type="entry name" value="Lac_mal_DH"/>
    <property type="match status" value="1"/>
</dbReference>
<dbReference type="GO" id="GO:0006108">
    <property type="term" value="P:malate metabolic process"/>
    <property type="evidence" value="ECO:0007669"/>
    <property type="project" value="EnsemblMetazoa"/>
</dbReference>
<comment type="similarity">
    <text evidence="1">Belongs to the LDH/MDH superfamily. MDH type 1 family.</text>
</comment>
<dbReference type="InterPro" id="IPR015955">
    <property type="entry name" value="Lactate_DH/Glyco_Ohase_4_C"/>
</dbReference>
<dbReference type="FunCoup" id="E3LX21">
    <property type="interactions" value="2223"/>
</dbReference>
<comment type="subunit">
    <text evidence="2">Homodimer.</text>
</comment>
<feature type="active site" description="Proton acceptor" evidence="7">
    <location>
        <position position="219"/>
    </location>
</feature>
<feature type="binding site" evidence="8">
    <location>
        <position position="146"/>
    </location>
    <ligand>
        <name>substrate</name>
    </ligand>
</feature>
<feature type="binding site" evidence="8">
    <location>
        <position position="114"/>
    </location>
    <ligand>
        <name>substrate</name>
    </ligand>
</feature>
<dbReference type="InterPro" id="IPR001557">
    <property type="entry name" value="L-lactate/malate_DH"/>
</dbReference>
<dbReference type="NCBIfam" id="TIGR01772">
    <property type="entry name" value="MDH_euk_gproteo"/>
    <property type="match status" value="1"/>
</dbReference>
<keyword evidence="15" id="KW-1185">Reference proteome</keyword>
<dbReference type="Pfam" id="PF02866">
    <property type="entry name" value="Ldh_1_C"/>
    <property type="match status" value="1"/>
</dbReference>
<evidence type="ECO:0000256" key="3">
    <source>
        <dbReference type="ARBA" id="ARBA00022532"/>
    </source>
</evidence>
<protein>
    <recommendedName>
        <fullName evidence="11">Malate dehydrogenase</fullName>
        <ecNumber evidence="11">1.1.1.37</ecNumber>
    </recommendedName>
</protein>
<dbReference type="GO" id="GO:0006099">
    <property type="term" value="P:tricarboxylic acid cycle"/>
    <property type="evidence" value="ECO:0007669"/>
    <property type="project" value="UniProtKB-KW"/>
</dbReference>
<evidence type="ECO:0000256" key="6">
    <source>
        <dbReference type="ARBA" id="ARBA00048313"/>
    </source>
</evidence>
<dbReference type="OrthoDB" id="755699at2759"/>
<keyword evidence="3 11" id="KW-0816">Tricarboxylic acid cycle</keyword>
<dbReference type="SUPFAM" id="SSF56327">
    <property type="entry name" value="LDH C-terminal domain-like"/>
    <property type="match status" value="1"/>
</dbReference>
<dbReference type="HOGENOM" id="CLU_047181_1_0_1"/>
<dbReference type="PANTHER" id="PTHR11540:SF16">
    <property type="entry name" value="MALATE DEHYDROGENASE, MITOCHONDRIAL"/>
    <property type="match status" value="1"/>
</dbReference>
<feature type="domain" description="Lactate/malate dehydrogenase N-terminal" evidence="12">
    <location>
        <begin position="30"/>
        <end position="172"/>
    </location>
</feature>
<evidence type="ECO:0000313" key="15">
    <source>
        <dbReference type="Proteomes" id="UP000008281"/>
    </source>
</evidence>
<dbReference type="InterPro" id="IPR001252">
    <property type="entry name" value="Malate_DH_AS"/>
</dbReference>
<proteinExistence type="inferred from homology"/>
<evidence type="ECO:0000259" key="13">
    <source>
        <dbReference type="Pfam" id="PF02866"/>
    </source>
</evidence>
<keyword evidence="5 9" id="KW-0520">NAD</keyword>
<dbReference type="EMBL" id="DS268417">
    <property type="protein sequence ID" value="EFO83502.1"/>
    <property type="molecule type" value="Genomic_DNA"/>
</dbReference>
<evidence type="ECO:0000256" key="7">
    <source>
        <dbReference type="PIRSR" id="PIRSR000102-1"/>
    </source>
</evidence>
<gene>
    <name evidence="14" type="primary">Cre-mdh-1</name>
    <name evidence="14" type="ORF">CRE_02984</name>
</gene>
<dbReference type="EC" id="1.1.1.37" evidence="11"/>
<dbReference type="Gene3D" id="3.40.50.720">
    <property type="entry name" value="NAD(P)-binding Rossmann-like Domain"/>
    <property type="match status" value="1"/>
</dbReference>
<dbReference type="Proteomes" id="UP000008281">
    <property type="component" value="Unassembled WGS sequence"/>
</dbReference>
<evidence type="ECO:0000313" key="14">
    <source>
        <dbReference type="EMBL" id="EFO83502.1"/>
    </source>
</evidence>
<dbReference type="AlphaFoldDB" id="E3LX21"/>
<evidence type="ECO:0000256" key="4">
    <source>
        <dbReference type="ARBA" id="ARBA00023002"/>
    </source>
</evidence>
<feature type="binding site" evidence="9">
    <location>
        <begin position="144"/>
        <end position="146"/>
    </location>
    <ligand>
        <name>NAD(+)</name>
        <dbReference type="ChEBI" id="CHEBI:57540"/>
    </ligand>
</feature>
<evidence type="ECO:0000256" key="11">
    <source>
        <dbReference type="RuleBase" id="RU003405"/>
    </source>
</evidence>
<dbReference type="CDD" id="cd01337">
    <property type="entry name" value="MDH_glyoxysomal_mitochondrial"/>
    <property type="match status" value="1"/>
</dbReference>
<organism evidence="15">
    <name type="scientific">Caenorhabditis remanei</name>
    <name type="common">Caenorhabditis vulgaris</name>
    <dbReference type="NCBI Taxonomy" id="31234"/>
    <lineage>
        <taxon>Eukaryota</taxon>
        <taxon>Metazoa</taxon>
        <taxon>Ecdysozoa</taxon>
        <taxon>Nematoda</taxon>
        <taxon>Chromadorea</taxon>
        <taxon>Rhabditida</taxon>
        <taxon>Rhabditina</taxon>
        <taxon>Rhabditomorpha</taxon>
        <taxon>Rhabditoidea</taxon>
        <taxon>Rhabditidae</taxon>
        <taxon>Peloderinae</taxon>
        <taxon>Caenorhabditis</taxon>
    </lineage>
</organism>
<evidence type="ECO:0000256" key="9">
    <source>
        <dbReference type="PIRSR" id="PIRSR000102-3"/>
    </source>
</evidence>
<feature type="binding site" evidence="9">
    <location>
        <begin position="35"/>
        <end position="41"/>
    </location>
    <ligand>
        <name>NAD(+)</name>
        <dbReference type="ChEBI" id="CHEBI:57540"/>
    </ligand>
</feature>
<dbReference type="eggNOG" id="KOG1494">
    <property type="taxonomic scope" value="Eukaryota"/>
</dbReference>
<evidence type="ECO:0000256" key="8">
    <source>
        <dbReference type="PIRSR" id="PIRSR000102-2"/>
    </source>
</evidence>